<dbReference type="GO" id="GO:0005886">
    <property type="term" value="C:plasma membrane"/>
    <property type="evidence" value="ECO:0007669"/>
    <property type="project" value="UniProtKB-SubCell"/>
</dbReference>
<dbReference type="GO" id="GO:0007165">
    <property type="term" value="P:signal transduction"/>
    <property type="evidence" value="ECO:0007669"/>
    <property type="project" value="UniProtKB-KW"/>
</dbReference>
<keyword evidence="3 10" id="KW-0716">Sensory transduction</keyword>
<feature type="transmembrane region" description="Helical" evidence="10">
    <location>
        <begin position="59"/>
        <end position="85"/>
    </location>
</feature>
<accession>A0ABD0SB20</accession>
<feature type="transmembrane region" description="Helical" evidence="10">
    <location>
        <begin position="374"/>
        <end position="393"/>
    </location>
</feature>
<proteinExistence type="inferred from homology"/>
<sequence length="413" mass="48307">MDETLKVFHRVLSFAGIAIYAKEKWNSNLWLSFQIFNFLIGTFCFIFTTGFVVSNYSDLLIFIQAACIWTTGVIMTMSLGVCLIFRQKFRMFLCEMVFKDEVIEMPLIRYVLRLESGKKLFELKQMVKDSQEQLFRVTGVLLKCYVTSVWLVATLYLCSPIYEMFSKGDKSLRLLAFDMWFPWSLENLKVYIASFIFHAYAGYLCCVAYPGLQLTIILLIGQVIRQLKILTFIMLNLNDLVLEITKEKDIRWQTYCTAVLSQCVDHYIKLKSFSNRLNVICRPFYLTLILVAIMLVCMCSVKIAVSDKLSPDTIKYYVHEFCFILVVLMFCLLGQQVDNECEQLERAITENWYIFDKKHKTHVKIFKMALTQRMHIFIFGTITLSLPTFTWFIKTGMSFFTLVMSVLEEGNYE</sequence>
<evidence type="ECO:0000256" key="10">
    <source>
        <dbReference type="RuleBase" id="RU351113"/>
    </source>
</evidence>
<protein>
    <recommendedName>
        <fullName evidence="10">Odorant receptor</fullName>
    </recommendedName>
</protein>
<dbReference type="Pfam" id="PF02949">
    <property type="entry name" value="7tm_6"/>
    <property type="match status" value="1"/>
</dbReference>
<dbReference type="EMBL" id="JBEDNZ010000025">
    <property type="protein sequence ID" value="KAL0810906.1"/>
    <property type="molecule type" value="Genomic_DNA"/>
</dbReference>
<dbReference type="Proteomes" id="UP001549921">
    <property type="component" value="Unassembled WGS sequence"/>
</dbReference>
<keyword evidence="8 10" id="KW-0675">Receptor</keyword>
<gene>
    <name evidence="11" type="ORF">ABMA28_010205</name>
</gene>
<evidence type="ECO:0000313" key="12">
    <source>
        <dbReference type="Proteomes" id="UP001549921"/>
    </source>
</evidence>
<feature type="transmembrane region" description="Helical" evidence="10">
    <location>
        <begin position="284"/>
        <end position="304"/>
    </location>
</feature>
<evidence type="ECO:0000313" key="11">
    <source>
        <dbReference type="EMBL" id="KAL0810906.1"/>
    </source>
</evidence>
<keyword evidence="2" id="KW-1003">Cell membrane</keyword>
<evidence type="ECO:0000256" key="1">
    <source>
        <dbReference type="ARBA" id="ARBA00004651"/>
    </source>
</evidence>
<comment type="similarity">
    <text evidence="10">Belongs to the insect chemoreceptor superfamily. Heteromeric odorant receptor channel (TC 1.A.69) family.</text>
</comment>
<evidence type="ECO:0000256" key="4">
    <source>
        <dbReference type="ARBA" id="ARBA00022692"/>
    </source>
</evidence>
<evidence type="ECO:0000256" key="3">
    <source>
        <dbReference type="ARBA" id="ARBA00022606"/>
    </source>
</evidence>
<evidence type="ECO:0000256" key="2">
    <source>
        <dbReference type="ARBA" id="ARBA00022475"/>
    </source>
</evidence>
<feature type="transmembrane region" description="Helical" evidence="10">
    <location>
        <begin position="190"/>
        <end position="220"/>
    </location>
</feature>
<keyword evidence="5 10" id="KW-0552">Olfaction</keyword>
<feature type="transmembrane region" description="Helical" evidence="10">
    <location>
        <begin position="316"/>
        <end position="334"/>
    </location>
</feature>
<keyword evidence="7 10" id="KW-0472">Membrane</keyword>
<evidence type="ECO:0000256" key="8">
    <source>
        <dbReference type="ARBA" id="ARBA00023170"/>
    </source>
</evidence>
<keyword evidence="6 10" id="KW-1133">Transmembrane helix</keyword>
<keyword evidence="4 10" id="KW-0812">Transmembrane</keyword>
<organism evidence="11 12">
    <name type="scientific">Loxostege sticticalis</name>
    <name type="common">Beet webworm moth</name>
    <dbReference type="NCBI Taxonomy" id="481309"/>
    <lineage>
        <taxon>Eukaryota</taxon>
        <taxon>Metazoa</taxon>
        <taxon>Ecdysozoa</taxon>
        <taxon>Arthropoda</taxon>
        <taxon>Hexapoda</taxon>
        <taxon>Insecta</taxon>
        <taxon>Pterygota</taxon>
        <taxon>Neoptera</taxon>
        <taxon>Endopterygota</taxon>
        <taxon>Lepidoptera</taxon>
        <taxon>Glossata</taxon>
        <taxon>Ditrysia</taxon>
        <taxon>Pyraloidea</taxon>
        <taxon>Crambidae</taxon>
        <taxon>Pyraustinae</taxon>
        <taxon>Loxostege</taxon>
    </lineage>
</organism>
<reference evidence="11 12" key="1">
    <citation type="submission" date="2024-06" db="EMBL/GenBank/DDBJ databases">
        <title>A chromosome-level genome assembly of beet webworm, Loxostege sticticalis.</title>
        <authorList>
            <person name="Zhang Y."/>
        </authorList>
    </citation>
    <scope>NUCLEOTIDE SEQUENCE [LARGE SCALE GENOMIC DNA]</scope>
    <source>
        <strain evidence="11">AQ028</strain>
        <tissue evidence="11">Male pupae</tissue>
    </source>
</reference>
<evidence type="ECO:0000256" key="6">
    <source>
        <dbReference type="ARBA" id="ARBA00022989"/>
    </source>
</evidence>
<dbReference type="PANTHER" id="PTHR21137">
    <property type="entry name" value="ODORANT RECEPTOR"/>
    <property type="match status" value="1"/>
</dbReference>
<dbReference type="AlphaFoldDB" id="A0ABD0SB20"/>
<keyword evidence="9 10" id="KW-0807">Transducer</keyword>
<dbReference type="InterPro" id="IPR004117">
    <property type="entry name" value="7tm6_olfct_rcpt"/>
</dbReference>
<feature type="transmembrane region" description="Helical" evidence="10">
    <location>
        <begin position="134"/>
        <end position="157"/>
    </location>
</feature>
<evidence type="ECO:0000256" key="5">
    <source>
        <dbReference type="ARBA" id="ARBA00022725"/>
    </source>
</evidence>
<dbReference type="GO" id="GO:0007608">
    <property type="term" value="P:sensory perception of smell"/>
    <property type="evidence" value="ECO:0007669"/>
    <property type="project" value="UniProtKB-KW"/>
</dbReference>
<feature type="transmembrane region" description="Helical" evidence="10">
    <location>
        <begin position="29"/>
        <end position="53"/>
    </location>
</feature>
<name>A0ABD0SB20_LOXSC</name>
<comment type="subcellular location">
    <subcellularLocation>
        <location evidence="1 10">Cell membrane</location>
        <topology evidence="1 10">Multi-pass membrane protein</topology>
    </subcellularLocation>
</comment>
<evidence type="ECO:0000256" key="9">
    <source>
        <dbReference type="ARBA" id="ARBA00023224"/>
    </source>
</evidence>
<comment type="caution">
    <text evidence="11">The sequence shown here is derived from an EMBL/GenBank/DDBJ whole genome shotgun (WGS) entry which is preliminary data.</text>
</comment>
<evidence type="ECO:0000256" key="7">
    <source>
        <dbReference type="ARBA" id="ARBA00023136"/>
    </source>
</evidence>
<dbReference type="PANTHER" id="PTHR21137:SF35">
    <property type="entry name" value="ODORANT RECEPTOR 19A-RELATED"/>
    <property type="match status" value="1"/>
</dbReference>